<dbReference type="OrthoDB" id="3431337at2"/>
<reference evidence="3 4" key="1">
    <citation type="submission" date="2016-11" db="EMBL/GenBank/DDBJ databases">
        <authorList>
            <person name="Jaros S."/>
            <person name="Januszkiewicz K."/>
            <person name="Wedrychowicz H."/>
        </authorList>
    </citation>
    <scope>NUCLEOTIDE SEQUENCE [LARGE SCALE GENOMIC DNA]</scope>
    <source>
        <strain evidence="3 4">CGMCC 4.5723</strain>
    </source>
</reference>
<dbReference type="RefSeq" id="WP_073381264.1">
    <property type="nucleotide sequence ID" value="NZ_FQZK01000015.1"/>
</dbReference>
<keyword evidence="4" id="KW-1185">Reference proteome</keyword>
<dbReference type="EMBL" id="FQZK01000015">
    <property type="protein sequence ID" value="SHK19001.1"/>
    <property type="molecule type" value="Genomic_DNA"/>
</dbReference>
<name>A0A1M6QFL4_9ACTN</name>
<keyword evidence="2" id="KW-1133">Transmembrane helix</keyword>
<dbReference type="STRING" id="758803.SAMN05421803_11540"/>
<organism evidence="3 4">
    <name type="scientific">Nocardiopsis flavescens</name>
    <dbReference type="NCBI Taxonomy" id="758803"/>
    <lineage>
        <taxon>Bacteria</taxon>
        <taxon>Bacillati</taxon>
        <taxon>Actinomycetota</taxon>
        <taxon>Actinomycetes</taxon>
        <taxon>Streptosporangiales</taxon>
        <taxon>Nocardiopsidaceae</taxon>
        <taxon>Nocardiopsis</taxon>
    </lineage>
</organism>
<feature type="transmembrane region" description="Helical" evidence="2">
    <location>
        <begin position="107"/>
        <end position="127"/>
    </location>
</feature>
<feature type="region of interest" description="Disordered" evidence="1">
    <location>
        <begin position="69"/>
        <end position="100"/>
    </location>
</feature>
<proteinExistence type="predicted"/>
<feature type="compositionally biased region" description="Basic and acidic residues" evidence="1">
    <location>
        <begin position="71"/>
        <end position="80"/>
    </location>
</feature>
<gene>
    <name evidence="3" type="ORF">SAMN05421803_11540</name>
</gene>
<keyword evidence="2" id="KW-0812">Transmembrane</keyword>
<sequence>MTAVQEHVRSVLDAPRGHRFSRTRTRAFAPAPAPNPARMTREQRLLRQLAGNPRVAYRTEHGVLPAWMGLAEERRKHEADTAQPPPPPPRGRHRAPLRRRRRRGWSALAYGTVLAAGVVIGHAAGLLL</sequence>
<evidence type="ECO:0000313" key="3">
    <source>
        <dbReference type="EMBL" id="SHK19001.1"/>
    </source>
</evidence>
<evidence type="ECO:0000256" key="1">
    <source>
        <dbReference type="SAM" id="MobiDB-lite"/>
    </source>
</evidence>
<evidence type="ECO:0000313" key="4">
    <source>
        <dbReference type="Proteomes" id="UP000184452"/>
    </source>
</evidence>
<dbReference type="Proteomes" id="UP000184452">
    <property type="component" value="Unassembled WGS sequence"/>
</dbReference>
<feature type="compositionally biased region" description="Basic residues" evidence="1">
    <location>
        <begin position="90"/>
        <end position="100"/>
    </location>
</feature>
<protein>
    <submittedName>
        <fullName evidence="3">Uncharacterized protein</fullName>
    </submittedName>
</protein>
<keyword evidence="2" id="KW-0472">Membrane</keyword>
<accession>A0A1M6QFL4</accession>
<evidence type="ECO:0000256" key="2">
    <source>
        <dbReference type="SAM" id="Phobius"/>
    </source>
</evidence>
<dbReference type="AlphaFoldDB" id="A0A1M6QFL4"/>